<feature type="region of interest" description="Disordered" evidence="8">
    <location>
        <begin position="275"/>
        <end position="336"/>
    </location>
</feature>
<dbReference type="Gene3D" id="3.30.200.20">
    <property type="entry name" value="Phosphorylase Kinase, domain 1"/>
    <property type="match status" value="1"/>
</dbReference>
<dbReference type="GO" id="GO:0004674">
    <property type="term" value="F:protein serine/threonine kinase activity"/>
    <property type="evidence" value="ECO:0007669"/>
    <property type="project" value="UniProtKB-KW"/>
</dbReference>
<evidence type="ECO:0000313" key="11">
    <source>
        <dbReference type="Proteomes" id="UP000239415"/>
    </source>
</evidence>
<keyword evidence="6 7" id="KW-0067">ATP-binding</keyword>
<evidence type="ECO:0000256" key="5">
    <source>
        <dbReference type="ARBA" id="ARBA00022777"/>
    </source>
</evidence>
<dbReference type="EC" id="2.7.11.1" evidence="1"/>
<dbReference type="PROSITE" id="PS00107">
    <property type="entry name" value="PROTEIN_KINASE_ATP"/>
    <property type="match status" value="1"/>
</dbReference>
<feature type="binding site" evidence="7">
    <location>
        <position position="42"/>
    </location>
    <ligand>
        <name>ATP</name>
        <dbReference type="ChEBI" id="CHEBI:30616"/>
    </ligand>
</feature>
<dbReference type="InterPro" id="IPR000719">
    <property type="entry name" value="Prot_kinase_dom"/>
</dbReference>
<evidence type="ECO:0000256" key="8">
    <source>
        <dbReference type="SAM" id="MobiDB-lite"/>
    </source>
</evidence>
<organism evidence="10 11">
    <name type="scientific">Actinoplanes italicus</name>
    <dbReference type="NCBI Taxonomy" id="113567"/>
    <lineage>
        <taxon>Bacteria</taxon>
        <taxon>Bacillati</taxon>
        <taxon>Actinomycetota</taxon>
        <taxon>Actinomycetes</taxon>
        <taxon>Micromonosporales</taxon>
        <taxon>Micromonosporaceae</taxon>
        <taxon>Actinoplanes</taxon>
    </lineage>
</organism>
<evidence type="ECO:0000256" key="7">
    <source>
        <dbReference type="PROSITE-ProRule" id="PRU10141"/>
    </source>
</evidence>
<name>A0A2T0K1V6_9ACTN</name>
<sequence>MSGGSARVVGDRYRLDGWLGRGGMGAVWQAHDTLLGRDVAVKEIYLPGADDGPVGADDPAIRRAMREAQAAARLRHPGIVTVHDVVVQDGRPWIVMELVGGGSLAGAIREHGLLTEHRCAAIGLQVLDALRAAHRDGVLHRDVKPANILLDGDRVVLTDFGIAALDDATALTTTGQMIGSPAYLAPERINGRPATAATDLWALGVTLYTAVTGRPPFHGTDTQSTLAAVLHGRPETPAHAGLLWPVVKGLLAKDPARRLTADQARPLLEAVVRAHAEESGRKRTRRAARRDRLRPDGPEPAPTVPAPPVTVAAPTAVRPPDGPTAAGAPTAVPDRGLPGRRPLIALIVVSALLAAGAIAREVWQYTGPAESAPPGPSTTTPSSAGSPSVKAVPAAFVGRWSGRASQPGGSVTSWKVTITFAEAAAVGEFESSTLNCTWSLTLADPAPTEREMHLLQEKTSWDPIGNCVTTADLTLRVDQRGRLEMRWQAIGDKSNQATAWLTRS</sequence>
<dbReference type="PANTHER" id="PTHR43289:SF6">
    <property type="entry name" value="SERINE_THREONINE-PROTEIN KINASE NEKL-3"/>
    <property type="match status" value="1"/>
</dbReference>
<keyword evidence="3" id="KW-0808">Transferase</keyword>
<keyword evidence="5 10" id="KW-0418">Kinase</keyword>
<dbReference type="CDD" id="cd14014">
    <property type="entry name" value="STKc_PknB_like"/>
    <property type="match status" value="1"/>
</dbReference>
<dbReference type="EMBL" id="PVMZ01000018">
    <property type="protein sequence ID" value="PRX16799.1"/>
    <property type="molecule type" value="Genomic_DNA"/>
</dbReference>
<evidence type="ECO:0000313" key="10">
    <source>
        <dbReference type="EMBL" id="PRX16799.1"/>
    </source>
</evidence>
<proteinExistence type="predicted"/>
<feature type="compositionally biased region" description="Basic residues" evidence="8">
    <location>
        <begin position="282"/>
        <end position="292"/>
    </location>
</feature>
<dbReference type="OrthoDB" id="3274862at2"/>
<dbReference type="PANTHER" id="PTHR43289">
    <property type="entry name" value="MITOGEN-ACTIVATED PROTEIN KINASE KINASE KINASE 20-RELATED"/>
    <property type="match status" value="1"/>
</dbReference>
<evidence type="ECO:0000256" key="2">
    <source>
        <dbReference type="ARBA" id="ARBA00022527"/>
    </source>
</evidence>
<evidence type="ECO:0000256" key="1">
    <source>
        <dbReference type="ARBA" id="ARBA00012513"/>
    </source>
</evidence>
<reference evidence="10 11" key="1">
    <citation type="submission" date="2018-03" db="EMBL/GenBank/DDBJ databases">
        <title>Genomic Encyclopedia of Archaeal and Bacterial Type Strains, Phase II (KMG-II): from individual species to whole genera.</title>
        <authorList>
            <person name="Goeker M."/>
        </authorList>
    </citation>
    <scope>NUCLEOTIDE SEQUENCE [LARGE SCALE GENOMIC DNA]</scope>
    <source>
        <strain evidence="10 11">DSM 43146</strain>
    </source>
</reference>
<keyword evidence="11" id="KW-1185">Reference proteome</keyword>
<dbReference type="Gene3D" id="1.10.510.10">
    <property type="entry name" value="Transferase(Phosphotransferase) domain 1"/>
    <property type="match status" value="1"/>
</dbReference>
<dbReference type="SUPFAM" id="SSF56112">
    <property type="entry name" value="Protein kinase-like (PK-like)"/>
    <property type="match status" value="1"/>
</dbReference>
<evidence type="ECO:0000256" key="4">
    <source>
        <dbReference type="ARBA" id="ARBA00022741"/>
    </source>
</evidence>
<dbReference type="Pfam" id="PF00069">
    <property type="entry name" value="Pkinase"/>
    <property type="match status" value="1"/>
</dbReference>
<keyword evidence="4 7" id="KW-0547">Nucleotide-binding</keyword>
<accession>A0A2T0K1V6</accession>
<dbReference type="InterPro" id="IPR017441">
    <property type="entry name" value="Protein_kinase_ATP_BS"/>
</dbReference>
<feature type="domain" description="Protein kinase" evidence="9">
    <location>
        <begin position="13"/>
        <end position="268"/>
    </location>
</feature>
<dbReference type="InterPro" id="IPR011009">
    <property type="entry name" value="Kinase-like_dom_sf"/>
</dbReference>
<dbReference type="Proteomes" id="UP000239415">
    <property type="component" value="Unassembled WGS sequence"/>
</dbReference>
<dbReference type="InterPro" id="IPR008271">
    <property type="entry name" value="Ser/Thr_kinase_AS"/>
</dbReference>
<feature type="region of interest" description="Disordered" evidence="8">
    <location>
        <begin position="368"/>
        <end position="388"/>
    </location>
</feature>
<dbReference type="PROSITE" id="PS00108">
    <property type="entry name" value="PROTEIN_KINASE_ST"/>
    <property type="match status" value="1"/>
</dbReference>
<feature type="compositionally biased region" description="Low complexity" evidence="8">
    <location>
        <begin position="309"/>
        <end position="334"/>
    </location>
</feature>
<evidence type="ECO:0000256" key="6">
    <source>
        <dbReference type="ARBA" id="ARBA00022840"/>
    </source>
</evidence>
<dbReference type="AlphaFoldDB" id="A0A2T0K1V6"/>
<feature type="compositionally biased region" description="Low complexity" evidence="8">
    <location>
        <begin position="377"/>
        <end position="388"/>
    </location>
</feature>
<dbReference type="GO" id="GO:0005524">
    <property type="term" value="F:ATP binding"/>
    <property type="evidence" value="ECO:0007669"/>
    <property type="project" value="UniProtKB-UniRule"/>
</dbReference>
<comment type="caution">
    <text evidence="10">The sequence shown here is derived from an EMBL/GenBank/DDBJ whole genome shotgun (WGS) entry which is preliminary data.</text>
</comment>
<evidence type="ECO:0000259" key="9">
    <source>
        <dbReference type="PROSITE" id="PS50011"/>
    </source>
</evidence>
<gene>
    <name evidence="10" type="ORF">CLV67_118130</name>
</gene>
<keyword evidence="2 10" id="KW-0723">Serine/threonine-protein kinase</keyword>
<dbReference type="SMART" id="SM00220">
    <property type="entry name" value="S_TKc"/>
    <property type="match status" value="1"/>
</dbReference>
<dbReference type="PROSITE" id="PS50011">
    <property type="entry name" value="PROTEIN_KINASE_DOM"/>
    <property type="match status" value="1"/>
</dbReference>
<dbReference type="RefSeq" id="WP_106326396.1">
    <property type="nucleotide sequence ID" value="NZ_BOMO01000065.1"/>
</dbReference>
<protein>
    <recommendedName>
        <fullName evidence="1">non-specific serine/threonine protein kinase</fullName>
        <ecNumber evidence="1">2.7.11.1</ecNumber>
    </recommendedName>
</protein>
<evidence type="ECO:0000256" key="3">
    <source>
        <dbReference type="ARBA" id="ARBA00022679"/>
    </source>
</evidence>
<feature type="compositionally biased region" description="Pro residues" evidence="8">
    <location>
        <begin position="298"/>
        <end position="308"/>
    </location>
</feature>